<feature type="compositionally biased region" description="Low complexity" evidence="1">
    <location>
        <begin position="211"/>
        <end position="237"/>
    </location>
</feature>
<keyword evidence="2" id="KW-0732">Signal</keyword>
<comment type="caution">
    <text evidence="3">The sequence shown here is derived from an EMBL/GenBank/DDBJ whole genome shotgun (WGS) entry which is preliminary data.</text>
</comment>
<reference evidence="3" key="1">
    <citation type="submission" date="2021-11" db="EMBL/GenBank/DDBJ databases">
        <authorList>
            <consortium name="Genoscope - CEA"/>
            <person name="William W."/>
        </authorList>
    </citation>
    <scope>NUCLEOTIDE SEQUENCE</scope>
</reference>
<name>A0A8J2WSY5_9STRA</name>
<evidence type="ECO:0000313" key="3">
    <source>
        <dbReference type="EMBL" id="CAH0366024.1"/>
    </source>
</evidence>
<evidence type="ECO:0000256" key="2">
    <source>
        <dbReference type="SAM" id="SignalP"/>
    </source>
</evidence>
<feature type="region of interest" description="Disordered" evidence="1">
    <location>
        <begin position="152"/>
        <end position="237"/>
    </location>
</feature>
<accession>A0A8J2WSY5</accession>
<proteinExistence type="predicted"/>
<feature type="chain" id="PRO_5035320466" evidence="2">
    <location>
        <begin position="19"/>
        <end position="248"/>
    </location>
</feature>
<evidence type="ECO:0000256" key="1">
    <source>
        <dbReference type="SAM" id="MobiDB-lite"/>
    </source>
</evidence>
<gene>
    <name evidence="3" type="ORF">PECAL_1P24930</name>
</gene>
<feature type="compositionally biased region" description="Basic residues" evidence="1">
    <location>
        <begin position="163"/>
        <end position="194"/>
    </location>
</feature>
<dbReference type="OrthoDB" id="10644123at2759"/>
<organism evidence="3 4">
    <name type="scientific">Pelagomonas calceolata</name>
    <dbReference type="NCBI Taxonomy" id="35677"/>
    <lineage>
        <taxon>Eukaryota</taxon>
        <taxon>Sar</taxon>
        <taxon>Stramenopiles</taxon>
        <taxon>Ochrophyta</taxon>
        <taxon>Pelagophyceae</taxon>
        <taxon>Pelagomonadales</taxon>
        <taxon>Pelagomonadaceae</taxon>
        <taxon>Pelagomonas</taxon>
    </lineage>
</organism>
<protein>
    <submittedName>
        <fullName evidence="3">Uncharacterized protein</fullName>
    </submittedName>
</protein>
<dbReference type="AlphaFoldDB" id="A0A8J2WSY5"/>
<keyword evidence="4" id="KW-1185">Reference proteome</keyword>
<dbReference type="Proteomes" id="UP000789595">
    <property type="component" value="Unassembled WGS sequence"/>
</dbReference>
<sequence>MLNSKICIATLLLPLAGALQQMRLATSSTMAPHWQPKPAPAPLVDAPAAPALSVEAAMRIMFDPVGRGKVRRRAVKQRDWTDPMVASHVAFVPGIVLAAQNDLWELAALQSATLVFSLAYHRAGTNQRADQNFTVPCSMAWRSHWFSCSQANGPAASRSPRAPSRRRFSCTASRRRRSTRRRPNTSPSKRRWRRSASLVSSPRTSRRRRMSGGTRRGCTSAPGSGPRSSPRGTRRSSICFSRGLIAHI</sequence>
<dbReference type="EMBL" id="CAKKNE010000001">
    <property type="protein sequence ID" value="CAH0366024.1"/>
    <property type="molecule type" value="Genomic_DNA"/>
</dbReference>
<feature type="signal peptide" evidence="2">
    <location>
        <begin position="1"/>
        <end position="18"/>
    </location>
</feature>
<evidence type="ECO:0000313" key="4">
    <source>
        <dbReference type="Proteomes" id="UP000789595"/>
    </source>
</evidence>